<dbReference type="Gene3D" id="2.40.160.20">
    <property type="match status" value="1"/>
</dbReference>
<evidence type="ECO:0000313" key="2">
    <source>
        <dbReference type="EMBL" id="RDE25258.1"/>
    </source>
</evidence>
<sequence>MRTTNQQRSTRLKSSWHYLLVPCLLILSQPSQAFELSLMPGYSGGGEFEQSGSGDPVDIDDSANFSVIASFESEPNKAYELLYSQQNSTLHDTSGNDLSDIRVHYLQLGGHYFFQGRESLSPFVSGGIGLSLFEPKSGSDQLLRPSMSLAIGFNWQFSQQLSWRTELRGYGTLVNDRTQIACGTGCNIRVEGDLLTQWQLSTGLSLRF</sequence>
<dbReference type="OrthoDB" id="5591863at2"/>
<dbReference type="Proteomes" id="UP000253769">
    <property type="component" value="Unassembled WGS sequence"/>
</dbReference>
<organism evidence="2 3">
    <name type="scientific">Motiliproteus coralliicola</name>
    <dbReference type="NCBI Taxonomy" id="2283196"/>
    <lineage>
        <taxon>Bacteria</taxon>
        <taxon>Pseudomonadati</taxon>
        <taxon>Pseudomonadota</taxon>
        <taxon>Gammaproteobacteria</taxon>
        <taxon>Oceanospirillales</taxon>
        <taxon>Oceanospirillaceae</taxon>
        <taxon>Motiliproteus</taxon>
    </lineage>
</organism>
<comment type="caution">
    <text evidence="2">The sequence shown here is derived from an EMBL/GenBank/DDBJ whole genome shotgun (WGS) entry which is preliminary data.</text>
</comment>
<feature type="signal peptide" evidence="1">
    <location>
        <begin position="1"/>
        <end position="33"/>
    </location>
</feature>
<proteinExistence type="predicted"/>
<keyword evidence="1" id="KW-0732">Signal</keyword>
<dbReference type="SUPFAM" id="SSF56925">
    <property type="entry name" value="OMPA-like"/>
    <property type="match status" value="1"/>
</dbReference>
<evidence type="ECO:0000256" key="1">
    <source>
        <dbReference type="SAM" id="SignalP"/>
    </source>
</evidence>
<name>A0A369WT33_9GAMM</name>
<accession>A0A369WT33</accession>
<protein>
    <recommendedName>
        <fullName evidence="4">Outer membrane protein beta-barrel domain-containing protein</fullName>
    </recommendedName>
</protein>
<evidence type="ECO:0008006" key="4">
    <source>
        <dbReference type="Google" id="ProtNLM"/>
    </source>
</evidence>
<dbReference type="InterPro" id="IPR011250">
    <property type="entry name" value="OMP/PagP_B-barrel"/>
</dbReference>
<dbReference type="AlphaFoldDB" id="A0A369WT33"/>
<feature type="chain" id="PRO_5016605326" description="Outer membrane protein beta-barrel domain-containing protein" evidence="1">
    <location>
        <begin position="34"/>
        <end position="208"/>
    </location>
</feature>
<keyword evidence="3" id="KW-1185">Reference proteome</keyword>
<evidence type="ECO:0000313" key="3">
    <source>
        <dbReference type="Proteomes" id="UP000253769"/>
    </source>
</evidence>
<dbReference type="EMBL" id="QQOH01000001">
    <property type="protein sequence ID" value="RDE25258.1"/>
    <property type="molecule type" value="Genomic_DNA"/>
</dbReference>
<dbReference type="RefSeq" id="WP_114694853.1">
    <property type="nucleotide sequence ID" value="NZ_QQOH01000001.1"/>
</dbReference>
<gene>
    <name evidence="2" type="ORF">DV711_06825</name>
</gene>
<reference evidence="2 3" key="1">
    <citation type="submission" date="2018-07" db="EMBL/GenBank/DDBJ databases">
        <title>Motiliproteus coralliicola sp. nov., a bacterium isolated from Coral.</title>
        <authorList>
            <person name="Wang G."/>
        </authorList>
    </citation>
    <scope>NUCLEOTIDE SEQUENCE [LARGE SCALE GENOMIC DNA]</scope>
    <source>
        <strain evidence="2 3">C34</strain>
    </source>
</reference>